<dbReference type="AlphaFoldDB" id="A0A2R6R0Y8"/>
<dbReference type="OrthoDB" id="2411602at2759"/>
<evidence type="ECO:0000313" key="4">
    <source>
        <dbReference type="Proteomes" id="UP000186601"/>
    </source>
</evidence>
<feature type="compositionally biased region" description="Low complexity" evidence="1">
    <location>
        <begin position="92"/>
        <end position="103"/>
    </location>
</feature>
<name>A0A2R6R0Y8_9APHY</name>
<evidence type="ECO:0000256" key="1">
    <source>
        <dbReference type="SAM" id="MobiDB-lite"/>
    </source>
</evidence>
<proteinExistence type="predicted"/>
<protein>
    <recommendedName>
        <fullName evidence="2">Lon N-terminal domain-containing protein</fullName>
    </recommendedName>
</protein>
<evidence type="ECO:0000313" key="3">
    <source>
        <dbReference type="EMBL" id="PSS18897.1"/>
    </source>
</evidence>
<gene>
    <name evidence="3" type="ORF">PHLCEN_2v3183</name>
</gene>
<sequence>MMRRDQPYLGAFLLKDEHADSDVITDINSVHEVGVFAQITGVIAANTEPTAKDGDGEEGLTAVLYPHRRIKITELVNSGDAPTVMVEPTEEPQPGAPEQQPNQILVNRSSPEPVAAVQDEKTEDPQKTVEKQDAPSNEPAAKETSVPKQGGKKGERKVTTAERGHCRCLRPGRLRFVTM</sequence>
<comment type="caution">
    <text evidence="3">The sequence shown here is derived from an EMBL/GenBank/DDBJ whole genome shotgun (WGS) entry which is preliminary data.</text>
</comment>
<feature type="region of interest" description="Disordered" evidence="1">
    <location>
        <begin position="76"/>
        <end position="164"/>
    </location>
</feature>
<dbReference type="InterPro" id="IPR003111">
    <property type="entry name" value="Lon_prtase_N"/>
</dbReference>
<dbReference type="Pfam" id="PF02190">
    <property type="entry name" value="LON_substr_bdg"/>
    <property type="match status" value="1"/>
</dbReference>
<dbReference type="STRING" id="98765.A0A2R6R0Y8"/>
<keyword evidence="4" id="KW-1185">Reference proteome</keyword>
<feature type="compositionally biased region" description="Basic and acidic residues" evidence="1">
    <location>
        <begin position="152"/>
        <end position="164"/>
    </location>
</feature>
<evidence type="ECO:0000259" key="2">
    <source>
        <dbReference type="Pfam" id="PF02190"/>
    </source>
</evidence>
<feature type="compositionally biased region" description="Basic and acidic residues" evidence="1">
    <location>
        <begin position="118"/>
        <end position="133"/>
    </location>
</feature>
<organism evidence="3 4">
    <name type="scientific">Hermanssonia centrifuga</name>
    <dbReference type="NCBI Taxonomy" id="98765"/>
    <lineage>
        <taxon>Eukaryota</taxon>
        <taxon>Fungi</taxon>
        <taxon>Dikarya</taxon>
        <taxon>Basidiomycota</taxon>
        <taxon>Agaricomycotina</taxon>
        <taxon>Agaricomycetes</taxon>
        <taxon>Polyporales</taxon>
        <taxon>Meruliaceae</taxon>
        <taxon>Hermanssonia</taxon>
    </lineage>
</organism>
<dbReference type="EMBL" id="MLYV02000286">
    <property type="protein sequence ID" value="PSS18897.1"/>
    <property type="molecule type" value="Genomic_DNA"/>
</dbReference>
<reference evidence="3 4" key="1">
    <citation type="submission" date="2018-02" db="EMBL/GenBank/DDBJ databases">
        <title>Genome sequence of the basidiomycete white-rot fungus Phlebia centrifuga.</title>
        <authorList>
            <person name="Granchi Z."/>
            <person name="Peng M."/>
            <person name="de Vries R.P."/>
            <person name="Hilden K."/>
            <person name="Makela M.R."/>
            <person name="Grigoriev I."/>
            <person name="Riley R."/>
        </authorList>
    </citation>
    <scope>NUCLEOTIDE SEQUENCE [LARGE SCALE GENOMIC DNA]</scope>
    <source>
        <strain evidence="3 4">FBCC195</strain>
    </source>
</reference>
<dbReference type="Proteomes" id="UP000186601">
    <property type="component" value="Unassembled WGS sequence"/>
</dbReference>
<feature type="domain" description="Lon N-terminal" evidence="2">
    <location>
        <begin position="1"/>
        <end position="100"/>
    </location>
</feature>
<accession>A0A2R6R0Y8</accession>